<reference evidence="2 3" key="1">
    <citation type="journal article" date="2021" name="Elife">
        <title>Chloroplast acquisition without the gene transfer in kleptoplastic sea slugs, Plakobranchus ocellatus.</title>
        <authorList>
            <person name="Maeda T."/>
            <person name="Takahashi S."/>
            <person name="Yoshida T."/>
            <person name="Shimamura S."/>
            <person name="Takaki Y."/>
            <person name="Nagai Y."/>
            <person name="Toyoda A."/>
            <person name="Suzuki Y."/>
            <person name="Arimoto A."/>
            <person name="Ishii H."/>
            <person name="Satoh N."/>
            <person name="Nishiyama T."/>
            <person name="Hasebe M."/>
            <person name="Maruyama T."/>
            <person name="Minagawa J."/>
            <person name="Obokata J."/>
            <person name="Shigenobu S."/>
        </authorList>
    </citation>
    <scope>NUCLEOTIDE SEQUENCE [LARGE SCALE GENOMIC DNA]</scope>
</reference>
<keyword evidence="3" id="KW-1185">Reference proteome</keyword>
<dbReference type="AlphaFoldDB" id="A0AAV4BP77"/>
<gene>
    <name evidence="2" type="ORF">PoB_004743000</name>
</gene>
<dbReference type="PROSITE" id="PS50053">
    <property type="entry name" value="UBIQUITIN_2"/>
    <property type="match status" value="1"/>
</dbReference>
<dbReference type="InterPro" id="IPR050158">
    <property type="entry name" value="Ubiquitin_ubiquitin-like"/>
</dbReference>
<sequence>MNGHKRLKLGECIHISGTKASFESGKSNVEVVVNSAGAAVTFYIYVGEVKLAASISSTSLKKAAANGIWICVVAKHRKAYMEVSWIPPVNGGFNVLAIIKLKGTEPNQELSPGESQPEVEKVAFGKPYQVSVKYFGGKSQEYNVTANTTTGDLKEMIQRNSQMPVAQQKLICNSKQLEDNKTLGYYGIKKNSELNVVSRLRGG</sequence>
<organism evidence="2 3">
    <name type="scientific">Plakobranchus ocellatus</name>
    <dbReference type="NCBI Taxonomy" id="259542"/>
    <lineage>
        <taxon>Eukaryota</taxon>
        <taxon>Metazoa</taxon>
        <taxon>Spiralia</taxon>
        <taxon>Lophotrochozoa</taxon>
        <taxon>Mollusca</taxon>
        <taxon>Gastropoda</taxon>
        <taxon>Heterobranchia</taxon>
        <taxon>Euthyneura</taxon>
        <taxon>Panpulmonata</taxon>
        <taxon>Sacoglossa</taxon>
        <taxon>Placobranchoidea</taxon>
        <taxon>Plakobranchidae</taxon>
        <taxon>Plakobranchus</taxon>
    </lineage>
</organism>
<dbReference type="PANTHER" id="PTHR10666">
    <property type="entry name" value="UBIQUITIN"/>
    <property type="match status" value="1"/>
</dbReference>
<proteinExistence type="predicted"/>
<evidence type="ECO:0000313" key="3">
    <source>
        <dbReference type="Proteomes" id="UP000735302"/>
    </source>
</evidence>
<dbReference type="Pfam" id="PF00240">
    <property type="entry name" value="ubiquitin"/>
    <property type="match status" value="1"/>
</dbReference>
<dbReference type="InterPro" id="IPR029071">
    <property type="entry name" value="Ubiquitin-like_domsf"/>
</dbReference>
<evidence type="ECO:0000259" key="1">
    <source>
        <dbReference type="PROSITE" id="PS50053"/>
    </source>
</evidence>
<dbReference type="PRINTS" id="PR00348">
    <property type="entry name" value="UBIQUITIN"/>
</dbReference>
<dbReference type="CDD" id="cd17039">
    <property type="entry name" value="Ubl_ubiquitin_like"/>
    <property type="match status" value="1"/>
</dbReference>
<dbReference type="InterPro" id="IPR019956">
    <property type="entry name" value="Ubiquitin_dom"/>
</dbReference>
<accession>A0AAV4BP77</accession>
<dbReference type="SMART" id="SM00213">
    <property type="entry name" value="UBQ"/>
    <property type="match status" value="1"/>
</dbReference>
<comment type="caution">
    <text evidence="2">The sequence shown here is derived from an EMBL/GenBank/DDBJ whole genome shotgun (WGS) entry which is preliminary data.</text>
</comment>
<name>A0AAV4BP77_9GAST</name>
<protein>
    <submittedName>
        <fullName evidence="2">Ubiquitin-like protein</fullName>
    </submittedName>
</protein>
<dbReference type="EMBL" id="BLXT01005227">
    <property type="protein sequence ID" value="GFO20925.1"/>
    <property type="molecule type" value="Genomic_DNA"/>
</dbReference>
<dbReference type="Proteomes" id="UP000735302">
    <property type="component" value="Unassembled WGS sequence"/>
</dbReference>
<evidence type="ECO:0000313" key="2">
    <source>
        <dbReference type="EMBL" id="GFO20925.1"/>
    </source>
</evidence>
<feature type="domain" description="Ubiquitin-like" evidence="1">
    <location>
        <begin position="128"/>
        <end position="203"/>
    </location>
</feature>
<dbReference type="SUPFAM" id="SSF54236">
    <property type="entry name" value="Ubiquitin-like"/>
    <property type="match status" value="1"/>
</dbReference>
<dbReference type="Gene3D" id="3.10.20.90">
    <property type="entry name" value="Phosphatidylinositol 3-kinase Catalytic Subunit, Chain A, domain 1"/>
    <property type="match status" value="1"/>
</dbReference>
<dbReference type="InterPro" id="IPR000626">
    <property type="entry name" value="Ubiquitin-like_dom"/>
</dbReference>